<keyword evidence="2" id="KW-1185">Reference proteome</keyword>
<dbReference type="EMBL" id="LR999456">
    <property type="protein sequence ID" value="CAE6099994.1"/>
    <property type="molecule type" value="Genomic_DNA"/>
</dbReference>
<proteinExistence type="predicted"/>
<dbReference type="Proteomes" id="UP000682877">
    <property type="component" value="Chromosome 6"/>
</dbReference>
<name>A0A8S2ALK9_ARAAE</name>
<organism evidence="1 2">
    <name type="scientific">Arabidopsis arenosa</name>
    <name type="common">Sand rock-cress</name>
    <name type="synonym">Cardaminopsis arenosa</name>
    <dbReference type="NCBI Taxonomy" id="38785"/>
    <lineage>
        <taxon>Eukaryota</taxon>
        <taxon>Viridiplantae</taxon>
        <taxon>Streptophyta</taxon>
        <taxon>Embryophyta</taxon>
        <taxon>Tracheophyta</taxon>
        <taxon>Spermatophyta</taxon>
        <taxon>Magnoliopsida</taxon>
        <taxon>eudicotyledons</taxon>
        <taxon>Gunneridae</taxon>
        <taxon>Pentapetalae</taxon>
        <taxon>rosids</taxon>
        <taxon>malvids</taxon>
        <taxon>Brassicales</taxon>
        <taxon>Brassicaceae</taxon>
        <taxon>Camelineae</taxon>
        <taxon>Arabidopsis</taxon>
    </lineage>
</organism>
<dbReference type="AlphaFoldDB" id="A0A8S2ALK9"/>
<evidence type="ECO:0000313" key="1">
    <source>
        <dbReference type="EMBL" id="CAE6099994.1"/>
    </source>
</evidence>
<evidence type="ECO:0000313" key="2">
    <source>
        <dbReference type="Proteomes" id="UP000682877"/>
    </source>
</evidence>
<reference evidence="1" key="1">
    <citation type="submission" date="2021-01" db="EMBL/GenBank/DDBJ databases">
        <authorList>
            <person name="Bezrukov I."/>
        </authorList>
    </citation>
    <scope>NUCLEOTIDE SEQUENCE</scope>
</reference>
<accession>A0A8S2ALK9</accession>
<sequence>MLQLKPRIIELLKCEVGNGNSASFWFDSWTDFGQLITFLGDAGPRQLHIRRDTFVADASRNGDWTFPAARSENAQALMIALTAVAAPAACNGSDIYLWRKTSGEDGFYNHEDDSSKEVSL</sequence>
<protein>
    <submittedName>
        <fullName evidence="1">Uncharacterized protein</fullName>
    </submittedName>
</protein>
<gene>
    <name evidence="1" type="ORF">AARE701A_LOCUS15185</name>
</gene>